<keyword evidence="4" id="KW-1185">Reference proteome</keyword>
<sequence>MASLSSAASYAQQPLWKREKNPSVFSQLQPQLSSSTSRKRTKEFFLSAQAVSMFVPVSRRNLRLIAVAARRASGAEKLATEGPVQDEDDGEVYVKPQLPGEEPDFWEGPQFEILGFIVQYLWAFGVGVALIACFVAVRFYNEGASDFKETEVYKEAMESQGFVETPSDSKVFEEPPLQDAPAVAPESST</sequence>
<keyword evidence="2" id="KW-1133">Transmembrane helix</keyword>
<evidence type="ECO:0000256" key="2">
    <source>
        <dbReference type="SAM" id="Phobius"/>
    </source>
</evidence>
<dbReference type="OrthoDB" id="2013508at2759"/>
<evidence type="ECO:0000313" key="4">
    <source>
        <dbReference type="Proteomes" id="UP000825935"/>
    </source>
</evidence>
<feature type="transmembrane region" description="Helical" evidence="2">
    <location>
        <begin position="120"/>
        <end position="140"/>
    </location>
</feature>
<reference evidence="3" key="1">
    <citation type="submission" date="2021-08" db="EMBL/GenBank/DDBJ databases">
        <title>WGS assembly of Ceratopteris richardii.</title>
        <authorList>
            <person name="Marchant D.B."/>
            <person name="Chen G."/>
            <person name="Jenkins J."/>
            <person name="Shu S."/>
            <person name="Leebens-Mack J."/>
            <person name="Grimwood J."/>
            <person name="Schmutz J."/>
            <person name="Soltis P."/>
            <person name="Soltis D."/>
            <person name="Chen Z.-H."/>
        </authorList>
    </citation>
    <scope>NUCLEOTIDE SEQUENCE</scope>
    <source>
        <strain evidence="3">Whitten #5841</strain>
        <tissue evidence="3">Leaf</tissue>
    </source>
</reference>
<name>A0A8T2QGD8_CERRI</name>
<proteinExistence type="predicted"/>
<dbReference type="Proteomes" id="UP000825935">
    <property type="component" value="Chromosome 35"/>
</dbReference>
<evidence type="ECO:0000256" key="1">
    <source>
        <dbReference type="SAM" id="MobiDB-lite"/>
    </source>
</evidence>
<comment type="caution">
    <text evidence="3">The sequence shown here is derived from an EMBL/GenBank/DDBJ whole genome shotgun (WGS) entry which is preliminary data.</text>
</comment>
<dbReference type="AlphaFoldDB" id="A0A8T2QGD8"/>
<dbReference type="EMBL" id="CM035440">
    <property type="protein sequence ID" value="KAH7282707.1"/>
    <property type="molecule type" value="Genomic_DNA"/>
</dbReference>
<keyword evidence="2" id="KW-0472">Membrane</keyword>
<dbReference type="EMBL" id="CM035440">
    <property type="protein sequence ID" value="KAH7282708.1"/>
    <property type="molecule type" value="Genomic_DNA"/>
</dbReference>
<protein>
    <submittedName>
        <fullName evidence="3">Uncharacterized protein</fullName>
    </submittedName>
</protein>
<dbReference type="PANTHER" id="PTHR36004">
    <property type="entry name" value="AT-RICH INTERACTIVE DOMAIN PROTEIN"/>
    <property type="match status" value="1"/>
</dbReference>
<organism evidence="3 4">
    <name type="scientific">Ceratopteris richardii</name>
    <name type="common">Triangle waterfern</name>
    <dbReference type="NCBI Taxonomy" id="49495"/>
    <lineage>
        <taxon>Eukaryota</taxon>
        <taxon>Viridiplantae</taxon>
        <taxon>Streptophyta</taxon>
        <taxon>Embryophyta</taxon>
        <taxon>Tracheophyta</taxon>
        <taxon>Polypodiopsida</taxon>
        <taxon>Polypodiidae</taxon>
        <taxon>Polypodiales</taxon>
        <taxon>Pteridineae</taxon>
        <taxon>Pteridaceae</taxon>
        <taxon>Parkerioideae</taxon>
        <taxon>Ceratopteris</taxon>
    </lineage>
</organism>
<keyword evidence="2" id="KW-0812">Transmembrane</keyword>
<gene>
    <name evidence="3" type="ORF">KP509_35G044500</name>
</gene>
<feature type="region of interest" description="Disordered" evidence="1">
    <location>
        <begin position="164"/>
        <end position="189"/>
    </location>
</feature>
<evidence type="ECO:0000313" key="3">
    <source>
        <dbReference type="EMBL" id="KAH7282708.1"/>
    </source>
</evidence>
<dbReference type="PANTHER" id="PTHR36004:SF1">
    <property type="entry name" value="AT-RICH INTERACTIVE DOMAIN PROTEIN"/>
    <property type="match status" value="1"/>
</dbReference>
<accession>A0A8T2QGD8</accession>